<dbReference type="PROSITE" id="PS51365">
    <property type="entry name" value="RENAL_DIPEPTIDASE_2"/>
    <property type="match status" value="1"/>
</dbReference>
<evidence type="ECO:0000256" key="1">
    <source>
        <dbReference type="ARBA" id="ARBA00022997"/>
    </source>
</evidence>
<keyword evidence="2" id="KW-0645">Protease</keyword>
<comment type="caution">
    <text evidence="5">The sequence shown here is derived from an EMBL/GenBank/DDBJ whole genome shotgun (WGS) entry which is preliminary data.</text>
</comment>
<keyword evidence="2" id="KW-0862">Zinc</keyword>
<keyword evidence="6" id="KW-1185">Reference proteome</keyword>
<dbReference type="EC" id="3.4.13.19" evidence="2"/>
<dbReference type="CDD" id="cd01301">
    <property type="entry name" value="rDP_like"/>
    <property type="match status" value="1"/>
</dbReference>
<dbReference type="Pfam" id="PF01244">
    <property type="entry name" value="Peptidase_M19"/>
    <property type="match status" value="1"/>
</dbReference>
<name>A0AAN6PJ88_9PEZI</name>
<evidence type="ECO:0000313" key="6">
    <source>
        <dbReference type="Proteomes" id="UP001303115"/>
    </source>
</evidence>
<evidence type="ECO:0000256" key="4">
    <source>
        <dbReference type="SAM" id="Phobius"/>
    </source>
</evidence>
<keyword evidence="1 2" id="KW-0224">Dipeptidase</keyword>
<proteinExistence type="inferred from homology"/>
<dbReference type="PANTHER" id="PTHR10443">
    <property type="entry name" value="MICROSOMAL DIPEPTIDASE"/>
    <property type="match status" value="1"/>
</dbReference>
<keyword evidence="4" id="KW-0812">Transmembrane</keyword>
<dbReference type="Gene3D" id="3.20.20.140">
    <property type="entry name" value="Metal-dependent hydrolases"/>
    <property type="match status" value="1"/>
</dbReference>
<comment type="cofactor">
    <cofactor evidence="2">
        <name>Zn(2+)</name>
        <dbReference type="ChEBI" id="CHEBI:29105"/>
    </cofactor>
</comment>
<keyword evidence="2" id="KW-0378">Hydrolase</keyword>
<dbReference type="PANTHER" id="PTHR10443:SF12">
    <property type="entry name" value="DIPEPTIDASE"/>
    <property type="match status" value="1"/>
</dbReference>
<dbReference type="GO" id="GO:0046872">
    <property type="term" value="F:metal ion binding"/>
    <property type="evidence" value="ECO:0007669"/>
    <property type="project" value="UniProtKB-UniRule"/>
</dbReference>
<accession>A0AAN6PJ88</accession>
<comment type="similarity">
    <text evidence="2">Belongs to the metallo-dependent hydrolases superfamily. Peptidase M19 family.</text>
</comment>
<keyword evidence="4" id="KW-0472">Membrane</keyword>
<reference evidence="6" key="1">
    <citation type="journal article" date="2023" name="Mol. Phylogenet. Evol.">
        <title>Genome-scale phylogeny and comparative genomics of the fungal order Sordariales.</title>
        <authorList>
            <person name="Hensen N."/>
            <person name="Bonometti L."/>
            <person name="Westerberg I."/>
            <person name="Brannstrom I.O."/>
            <person name="Guillou S."/>
            <person name="Cros-Aarteil S."/>
            <person name="Calhoun S."/>
            <person name="Haridas S."/>
            <person name="Kuo A."/>
            <person name="Mondo S."/>
            <person name="Pangilinan J."/>
            <person name="Riley R."/>
            <person name="LaButti K."/>
            <person name="Andreopoulos B."/>
            <person name="Lipzen A."/>
            <person name="Chen C."/>
            <person name="Yan M."/>
            <person name="Daum C."/>
            <person name="Ng V."/>
            <person name="Clum A."/>
            <person name="Steindorff A."/>
            <person name="Ohm R.A."/>
            <person name="Martin F."/>
            <person name="Silar P."/>
            <person name="Natvig D.O."/>
            <person name="Lalanne C."/>
            <person name="Gautier V."/>
            <person name="Ament-Velasquez S.L."/>
            <person name="Kruys A."/>
            <person name="Hutchinson M.I."/>
            <person name="Powell A.J."/>
            <person name="Barry K."/>
            <person name="Miller A.N."/>
            <person name="Grigoriev I.V."/>
            <person name="Debuchy R."/>
            <person name="Gladieux P."/>
            <person name="Hiltunen Thoren M."/>
            <person name="Johannesson H."/>
        </authorList>
    </citation>
    <scope>NUCLEOTIDE SEQUENCE [LARGE SCALE GENOMIC DNA]</scope>
    <source>
        <strain evidence="6">CBS 284.82</strain>
    </source>
</reference>
<dbReference type="AlphaFoldDB" id="A0AAN6PJ88"/>
<dbReference type="GO" id="GO:0070573">
    <property type="term" value="F:metallodipeptidase activity"/>
    <property type="evidence" value="ECO:0007669"/>
    <property type="project" value="InterPro"/>
</dbReference>
<feature type="region of interest" description="Disordered" evidence="3">
    <location>
        <begin position="460"/>
        <end position="479"/>
    </location>
</feature>
<dbReference type="EMBL" id="MU854353">
    <property type="protein sequence ID" value="KAK4041667.1"/>
    <property type="molecule type" value="Genomic_DNA"/>
</dbReference>
<dbReference type="Proteomes" id="UP001303115">
    <property type="component" value="Unassembled WGS sequence"/>
</dbReference>
<keyword evidence="2" id="KW-0479">Metal-binding</keyword>
<dbReference type="GO" id="GO:0006508">
    <property type="term" value="P:proteolysis"/>
    <property type="evidence" value="ECO:0007669"/>
    <property type="project" value="UniProtKB-KW"/>
</dbReference>
<keyword evidence="4" id="KW-1133">Transmembrane helix</keyword>
<dbReference type="InterPro" id="IPR008257">
    <property type="entry name" value="Pept_M19"/>
</dbReference>
<evidence type="ECO:0000256" key="3">
    <source>
        <dbReference type="SAM" id="MobiDB-lite"/>
    </source>
</evidence>
<organism evidence="5 6">
    <name type="scientific">Parachaetomium inaequale</name>
    <dbReference type="NCBI Taxonomy" id="2588326"/>
    <lineage>
        <taxon>Eukaryota</taxon>
        <taxon>Fungi</taxon>
        <taxon>Dikarya</taxon>
        <taxon>Ascomycota</taxon>
        <taxon>Pezizomycotina</taxon>
        <taxon>Sordariomycetes</taxon>
        <taxon>Sordariomycetidae</taxon>
        <taxon>Sordariales</taxon>
        <taxon>Chaetomiaceae</taxon>
        <taxon>Parachaetomium</taxon>
    </lineage>
</organism>
<feature type="region of interest" description="Disordered" evidence="3">
    <location>
        <begin position="1"/>
        <end position="30"/>
    </location>
</feature>
<gene>
    <name evidence="5" type="ORF">C8A01DRAFT_14635</name>
</gene>
<sequence length="479" mass="52424">MKANTELPGPVPRAERKAGDSGDSGLVRRARPTSRTAKAALYVILPLVLFALFFHLPVHSACFGHKFRPTKPRSIEERAKHILRHTPLIDGHNDLAILIRAYYNNRIYNETFSKPFAEGGLVGHVDLPRLKAGMNGGAFWSVFWPCPANGTDYSDENYHSAVQETLQQIDLLTRLGHSYPTVFSPPTFTSHQALHHFHQNGQLISPLGIEGLHQIGNSAAVLRQMHALGVRYATLTHNCGNRFADAALWEHPLRKATPVWGGVSPAGRALVREMNRVGMIVDLAHTSVDTMLDVLGADGGKWEGSRAPVVFSHSSAYALCPHPRNVPDEVLDLVPGKGGLVMVNFNPEFISCVEAPDREDGLPETVPGNATLRQVVRHVLYIGERIGFEHVGLGSDFDGIQEVPEGLEDVSKFPDLVAELLRQGVSDRDVANVVGGNILRVWGEVEAVARKMQKAGEPVLEDELPRPFAAGSRGAERDL</sequence>
<comment type="catalytic activity">
    <reaction evidence="2">
        <text>an L-aminoacyl-L-amino acid + H2O = 2 an L-alpha-amino acid</text>
        <dbReference type="Rhea" id="RHEA:48940"/>
        <dbReference type="ChEBI" id="CHEBI:15377"/>
        <dbReference type="ChEBI" id="CHEBI:59869"/>
        <dbReference type="ChEBI" id="CHEBI:77460"/>
        <dbReference type="EC" id="3.4.13.19"/>
    </reaction>
</comment>
<evidence type="ECO:0000313" key="5">
    <source>
        <dbReference type="EMBL" id="KAK4041667.1"/>
    </source>
</evidence>
<dbReference type="InterPro" id="IPR032466">
    <property type="entry name" value="Metal_Hydrolase"/>
</dbReference>
<protein>
    <recommendedName>
        <fullName evidence="2">Dipeptidase</fullName>
        <ecNumber evidence="2">3.4.13.19</ecNumber>
    </recommendedName>
</protein>
<keyword evidence="2" id="KW-0482">Metalloprotease</keyword>
<evidence type="ECO:0000256" key="2">
    <source>
        <dbReference type="RuleBase" id="RU341113"/>
    </source>
</evidence>
<dbReference type="SUPFAM" id="SSF51556">
    <property type="entry name" value="Metallo-dependent hydrolases"/>
    <property type="match status" value="1"/>
</dbReference>
<feature type="transmembrane region" description="Helical" evidence="4">
    <location>
        <begin position="39"/>
        <end position="58"/>
    </location>
</feature>